<reference evidence="1 2" key="1">
    <citation type="submission" date="2016-10" db="EMBL/GenBank/DDBJ databases">
        <authorList>
            <person name="de Groot N.N."/>
        </authorList>
    </citation>
    <scope>NUCLEOTIDE SEQUENCE [LARGE SCALE GENOMIC DNA]</scope>
    <source>
        <strain evidence="1 2">DSM 15123</strain>
    </source>
</reference>
<evidence type="ECO:0000313" key="1">
    <source>
        <dbReference type="EMBL" id="SEN00504.1"/>
    </source>
</evidence>
<gene>
    <name evidence="1" type="ORF">SAMN02745977_00122</name>
</gene>
<accession>A0A1H8D1D4</accession>
<dbReference type="EMBL" id="FOCW01000001">
    <property type="protein sequence ID" value="SEN00504.1"/>
    <property type="molecule type" value="Genomic_DNA"/>
</dbReference>
<organism evidence="1 2">
    <name type="scientific">Brachymonas denitrificans DSM 15123</name>
    <dbReference type="NCBI Taxonomy" id="1121117"/>
    <lineage>
        <taxon>Bacteria</taxon>
        <taxon>Pseudomonadati</taxon>
        <taxon>Pseudomonadota</taxon>
        <taxon>Betaproteobacteria</taxon>
        <taxon>Burkholderiales</taxon>
        <taxon>Comamonadaceae</taxon>
        <taxon>Brachymonas</taxon>
    </lineage>
</organism>
<dbReference type="RefSeq" id="WP_091812778.1">
    <property type="nucleotide sequence ID" value="NZ_FOCW01000001.1"/>
</dbReference>
<dbReference type="OrthoDB" id="1123495at2"/>
<evidence type="ECO:0000313" key="2">
    <source>
        <dbReference type="Proteomes" id="UP000199531"/>
    </source>
</evidence>
<dbReference type="STRING" id="1121117.SAMN02745977_00122"/>
<proteinExistence type="predicted"/>
<protein>
    <submittedName>
        <fullName evidence="1">Uncharacterized protein</fullName>
    </submittedName>
</protein>
<dbReference type="Proteomes" id="UP000199531">
    <property type="component" value="Unassembled WGS sequence"/>
</dbReference>
<dbReference type="AlphaFoldDB" id="A0A1H8D1D4"/>
<name>A0A1H8D1D4_9BURK</name>
<sequence>MKKPRSRLANWLSFNQHRKRFGAAAVARSIDGVDLQQLKQRRVDAGIPVMTHGSKKELQTHLDDLRQEFSGQPEMNYYHAQLIVLIRRGVDVAKHFSDFETLWLQERDFLLQSLSTRWLISAADTFIDHSTDALLKALLMNAVILINTIKLQESERYLHRMEDVPVDPQRQRSLQSERLALFDGVSGFAVGTDDTLRNMRWRLDALCATHPLGAMVLEVFERVQREGNVYARFRAMHTRDKTAWWQD</sequence>
<keyword evidence="2" id="KW-1185">Reference proteome</keyword>